<sequence length="451" mass="51501">MGSEQSTLDGEHLHEHENGERGGKTSNISSLLKRLKRDDESILVDTLQELQKVASQIVDSLFLRYKDLIVSTFDDIDYPSPLPSVRTTCARISLFPHLRIAFNADDALNNIIDDDPHALTLLPSPIFPSSSPSQQYSGLSFLAALTKKRRTKYTKLTKNDRFIITRSLDFCSHSFRIPTLLLAATPPIEVDSEIIRELLLFVKEALTTILSNISYIDPLIAFLPSDSSPTTPFFSGVDKQVKSSLTLLRNQCEEFVSKGWAFLFDSTFYITEPHKPSFQTIILDDLSFPDLILNSLKLKHKDIRKRTIKALSSIVTETLSELTDFISSVCDPIGDDDDQSEQYLHIRASVFEPAKPFIIFIFNNSDKLVLSENYQFLLTRYLNTIFFHTTEMELRSDEHDADVVSALVKWETRTMVEMESEEHFDSALTTMLNRTSEWNEDKPEQQKRREV</sequence>
<reference evidence="2 3" key="1">
    <citation type="journal article" date="2022" name="bioRxiv">
        <title>Genomics of Preaxostyla Flagellates Illuminates Evolutionary Transitions and the Path Towards Mitochondrial Loss.</title>
        <authorList>
            <person name="Novak L.V.F."/>
            <person name="Treitli S.C."/>
            <person name="Pyrih J."/>
            <person name="Halakuc P."/>
            <person name="Pipaliya S.V."/>
            <person name="Vacek V."/>
            <person name="Brzon O."/>
            <person name="Soukal P."/>
            <person name="Eme L."/>
            <person name="Dacks J.B."/>
            <person name="Karnkowska A."/>
            <person name="Elias M."/>
            <person name="Hampl V."/>
        </authorList>
    </citation>
    <scope>NUCLEOTIDE SEQUENCE [LARGE SCALE GENOMIC DNA]</scope>
    <source>
        <strain evidence="2">NAU3</strain>
        <tissue evidence="2">Gut</tissue>
    </source>
</reference>
<gene>
    <name evidence="2" type="ORF">BLNAU_6891</name>
</gene>
<proteinExistence type="predicted"/>
<organism evidence="2 3">
    <name type="scientific">Blattamonas nauphoetae</name>
    <dbReference type="NCBI Taxonomy" id="2049346"/>
    <lineage>
        <taxon>Eukaryota</taxon>
        <taxon>Metamonada</taxon>
        <taxon>Preaxostyla</taxon>
        <taxon>Oxymonadida</taxon>
        <taxon>Blattamonas</taxon>
    </lineage>
</organism>
<dbReference type="SUPFAM" id="SSF48371">
    <property type="entry name" value="ARM repeat"/>
    <property type="match status" value="1"/>
</dbReference>
<feature type="region of interest" description="Disordered" evidence="1">
    <location>
        <begin position="1"/>
        <end position="27"/>
    </location>
</feature>
<protein>
    <submittedName>
        <fullName evidence="2">Uncharacterized protein</fullName>
    </submittedName>
</protein>
<evidence type="ECO:0000256" key="1">
    <source>
        <dbReference type="SAM" id="MobiDB-lite"/>
    </source>
</evidence>
<dbReference type="InterPro" id="IPR016024">
    <property type="entry name" value="ARM-type_fold"/>
</dbReference>
<dbReference type="Proteomes" id="UP001281761">
    <property type="component" value="Unassembled WGS sequence"/>
</dbReference>
<dbReference type="EMBL" id="JARBJD010000040">
    <property type="protein sequence ID" value="KAK2958187.1"/>
    <property type="molecule type" value="Genomic_DNA"/>
</dbReference>
<evidence type="ECO:0000313" key="2">
    <source>
        <dbReference type="EMBL" id="KAK2958187.1"/>
    </source>
</evidence>
<name>A0ABQ9Y366_9EUKA</name>
<feature type="compositionally biased region" description="Basic and acidic residues" evidence="1">
    <location>
        <begin position="9"/>
        <end position="23"/>
    </location>
</feature>
<comment type="caution">
    <text evidence="2">The sequence shown here is derived from an EMBL/GenBank/DDBJ whole genome shotgun (WGS) entry which is preliminary data.</text>
</comment>
<accession>A0ABQ9Y366</accession>
<evidence type="ECO:0000313" key="3">
    <source>
        <dbReference type="Proteomes" id="UP001281761"/>
    </source>
</evidence>
<keyword evidence="3" id="KW-1185">Reference proteome</keyword>